<dbReference type="PANTHER" id="PTHR30270:SF0">
    <property type="entry name" value="THIAMINE-MONOPHOSPHATE KINASE"/>
    <property type="match status" value="1"/>
</dbReference>
<dbReference type="InterPro" id="IPR010918">
    <property type="entry name" value="PurM-like_C_dom"/>
</dbReference>
<dbReference type="OrthoDB" id="9802811at2"/>
<keyword evidence="2 5" id="KW-0418">Kinase</keyword>
<dbReference type="PIRSF" id="PIRSF005303">
    <property type="entry name" value="Thiam_monoph_kin"/>
    <property type="match status" value="1"/>
</dbReference>
<evidence type="ECO:0000313" key="5">
    <source>
        <dbReference type="EMBL" id="SEQ87377.1"/>
    </source>
</evidence>
<comment type="miscellaneous">
    <text evidence="2">Reaction mechanism of ThiL seems to utilize a direct, inline transfer of the gamma-phosphate of ATP to TMP rather than a phosphorylated enzyme intermediate.</text>
</comment>
<dbReference type="Gene3D" id="3.90.650.10">
    <property type="entry name" value="PurM-like C-terminal domain"/>
    <property type="match status" value="1"/>
</dbReference>
<feature type="binding site" evidence="2">
    <location>
        <position position="83"/>
    </location>
    <ligand>
        <name>Mg(2+)</name>
        <dbReference type="ChEBI" id="CHEBI:18420"/>
        <label>3</label>
    </ligand>
</feature>
<dbReference type="InterPro" id="IPR036921">
    <property type="entry name" value="PurM-like_N_sf"/>
</dbReference>
<dbReference type="GO" id="GO:0009229">
    <property type="term" value="P:thiamine diphosphate biosynthetic process"/>
    <property type="evidence" value="ECO:0007669"/>
    <property type="project" value="UniProtKB-UniRule"/>
</dbReference>
<dbReference type="Pfam" id="PF00586">
    <property type="entry name" value="AIRS"/>
    <property type="match status" value="1"/>
</dbReference>
<dbReference type="STRING" id="478744.SAMN05444359_117117"/>
<comment type="function">
    <text evidence="2">Catalyzes the ATP-dependent phosphorylation of thiamine-monophosphate (TMP) to form thiamine-pyrophosphate (TPP), the active form of vitamin B1.</text>
</comment>
<feature type="binding site" evidence="2">
    <location>
        <position position="54"/>
    </location>
    <ligand>
        <name>Mg(2+)</name>
        <dbReference type="ChEBI" id="CHEBI:18420"/>
        <label>2</label>
    </ligand>
</feature>
<feature type="binding site" evidence="2">
    <location>
        <position position="54"/>
    </location>
    <ligand>
        <name>Mg(2+)</name>
        <dbReference type="ChEBI" id="CHEBI:18420"/>
        <label>1</label>
    </ligand>
</feature>
<dbReference type="PANTHER" id="PTHR30270">
    <property type="entry name" value="THIAMINE-MONOPHOSPHATE KINASE"/>
    <property type="match status" value="1"/>
</dbReference>
<feature type="binding site" evidence="2">
    <location>
        <position position="235"/>
    </location>
    <ligand>
        <name>Mg(2+)</name>
        <dbReference type="ChEBI" id="CHEBI:18420"/>
        <label>3</label>
    </ligand>
</feature>
<dbReference type="EMBL" id="FOFB01000017">
    <property type="protein sequence ID" value="SEQ87377.1"/>
    <property type="molecule type" value="Genomic_DNA"/>
</dbReference>
<feature type="binding site" evidence="2">
    <location>
        <position position="288"/>
    </location>
    <ligand>
        <name>substrate</name>
    </ligand>
</feature>
<keyword evidence="6" id="KW-1185">Reference proteome</keyword>
<feature type="domain" description="PurM-like N-terminal" evidence="3">
    <location>
        <begin position="35"/>
        <end position="148"/>
    </location>
</feature>
<feature type="binding site" evidence="2">
    <location>
        <position position="53"/>
    </location>
    <ligand>
        <name>Mg(2+)</name>
        <dbReference type="ChEBI" id="CHEBI:18420"/>
        <label>1</label>
    </ligand>
</feature>
<feature type="binding site" evidence="2">
    <location>
        <position position="340"/>
    </location>
    <ligand>
        <name>substrate</name>
    </ligand>
</feature>
<feature type="binding site" evidence="2">
    <location>
        <position position="238"/>
    </location>
    <ligand>
        <name>Mg(2+)</name>
        <dbReference type="ChEBI" id="CHEBI:18420"/>
        <label>5</label>
    </ligand>
</feature>
<sequence length="343" mass="37008">MSSRTDVNTLGEFGLISHLTASFKNRQPSTVLGVGDDAAIIATGGDEQLVVSTDMLVEGIHFDLGYTPLKHLGYKAVAVNVSDICAMNARPQQITVSIAISNRFSVETLDELYAGIKAACETYGVDLVGGDTTSSNKGLIISITAIGRAPASRITRRSGAKMGDLICITGHLGSAYLGLQLLEREKQVYLANPDMQPEMKPENKELYAAILRPEARTDMIDLFAKNDIVPTSMIDISDGLASELMHICKASKVGAIIEEGNVPIKQEAQLQALEFNLDPITCALSGGEDYELLFTIDPKDVEKVRFLPNIYISGEIVGKDDGITLHTTGGNIHEVKAQGWNHF</sequence>
<dbReference type="RefSeq" id="WP_090170186.1">
    <property type="nucleotide sequence ID" value="NZ_FOFB01000017.1"/>
</dbReference>
<feature type="binding site" evidence="2">
    <location>
        <position position="83"/>
    </location>
    <ligand>
        <name>Mg(2+)</name>
        <dbReference type="ChEBI" id="CHEBI:18420"/>
        <label>2</label>
    </ligand>
</feature>
<feature type="binding site" evidence="2">
    <location>
        <position position="113"/>
    </location>
    <ligand>
        <name>ATP</name>
        <dbReference type="ChEBI" id="CHEBI:30616"/>
    </ligand>
</feature>
<keyword evidence="1 2" id="KW-0784">Thiamine biosynthesis</keyword>
<comment type="catalytic activity">
    <reaction evidence="2">
        <text>thiamine phosphate + ATP = thiamine diphosphate + ADP</text>
        <dbReference type="Rhea" id="RHEA:15913"/>
        <dbReference type="ChEBI" id="CHEBI:30616"/>
        <dbReference type="ChEBI" id="CHEBI:37575"/>
        <dbReference type="ChEBI" id="CHEBI:58937"/>
        <dbReference type="ChEBI" id="CHEBI:456216"/>
        <dbReference type="EC" id="2.7.4.16"/>
    </reaction>
</comment>
<dbReference type="InterPro" id="IPR006283">
    <property type="entry name" value="ThiL-like"/>
</dbReference>
<feature type="binding site" evidence="2">
    <location>
        <position position="61"/>
    </location>
    <ligand>
        <name>substrate</name>
    </ligand>
</feature>
<feature type="binding site" evidence="2">
    <location>
        <position position="157"/>
    </location>
    <ligand>
        <name>ATP</name>
        <dbReference type="ChEBI" id="CHEBI:30616"/>
    </ligand>
</feature>
<dbReference type="Pfam" id="PF02769">
    <property type="entry name" value="AIRS_C"/>
    <property type="match status" value="1"/>
</dbReference>
<comment type="pathway">
    <text evidence="2">Cofactor biosynthesis; thiamine diphosphate biosynthesis; thiamine diphosphate from thiamine phosphate: step 1/1.</text>
</comment>
<evidence type="ECO:0000256" key="1">
    <source>
        <dbReference type="ARBA" id="ARBA00022977"/>
    </source>
</evidence>
<dbReference type="HAMAP" id="MF_02128">
    <property type="entry name" value="TMP_kinase"/>
    <property type="match status" value="1"/>
</dbReference>
<organism evidence="5 6">
    <name type="scientific">Neolewinella agarilytica</name>
    <dbReference type="NCBI Taxonomy" id="478744"/>
    <lineage>
        <taxon>Bacteria</taxon>
        <taxon>Pseudomonadati</taxon>
        <taxon>Bacteroidota</taxon>
        <taxon>Saprospiria</taxon>
        <taxon>Saprospirales</taxon>
        <taxon>Lewinellaceae</taxon>
        <taxon>Neolewinella</taxon>
    </lineage>
</organism>
<dbReference type="InterPro" id="IPR036676">
    <property type="entry name" value="PurM-like_C_sf"/>
</dbReference>
<keyword evidence="2" id="KW-0547">Nucleotide-binding</keyword>
<evidence type="ECO:0000313" key="6">
    <source>
        <dbReference type="Proteomes" id="UP000199021"/>
    </source>
</evidence>
<dbReference type="GO" id="GO:0005524">
    <property type="term" value="F:ATP binding"/>
    <property type="evidence" value="ECO:0007669"/>
    <property type="project" value="UniProtKB-UniRule"/>
</dbReference>
<comment type="similarity">
    <text evidence="2">Belongs to the thiamine-monophosphate kinase family.</text>
</comment>
<dbReference type="Proteomes" id="UP000199021">
    <property type="component" value="Unassembled WGS sequence"/>
</dbReference>
<feature type="binding site" evidence="2">
    <location>
        <begin position="130"/>
        <end position="131"/>
    </location>
    <ligand>
        <name>ATP</name>
        <dbReference type="ChEBI" id="CHEBI:30616"/>
    </ligand>
</feature>
<keyword evidence="2" id="KW-0067">ATP-binding</keyword>
<dbReference type="CDD" id="cd02194">
    <property type="entry name" value="ThiL"/>
    <property type="match status" value="1"/>
</dbReference>
<dbReference type="InParanoid" id="A0A1H9JKP6"/>
<feature type="binding site" evidence="2">
    <location>
        <position position="37"/>
    </location>
    <ligand>
        <name>Mg(2+)</name>
        <dbReference type="ChEBI" id="CHEBI:18420"/>
        <label>3</label>
    </ligand>
</feature>
<dbReference type="FunCoup" id="A0A1H9JKP6">
    <property type="interactions" value="438"/>
</dbReference>
<feature type="domain" description="PurM-like C-terminal" evidence="4">
    <location>
        <begin position="163"/>
        <end position="304"/>
    </location>
</feature>
<dbReference type="EC" id="2.7.4.16" evidence="2"/>
<name>A0A1H9JKP6_9BACT</name>
<feature type="binding site" evidence="2">
    <location>
        <position position="52"/>
    </location>
    <ligand>
        <name>Mg(2+)</name>
        <dbReference type="ChEBI" id="CHEBI:18420"/>
        <label>4</label>
    </ligand>
</feature>
<protein>
    <recommendedName>
        <fullName evidence="2">Thiamine-monophosphate kinase</fullName>
        <shortName evidence="2">TMP kinase</shortName>
        <shortName evidence="2">Thiamine-phosphate kinase</shortName>
        <ecNumber evidence="2">2.7.4.16</ecNumber>
    </recommendedName>
</protein>
<proteinExistence type="inferred from homology"/>
<feature type="binding site" evidence="2">
    <location>
        <position position="83"/>
    </location>
    <ligand>
        <name>Mg(2+)</name>
        <dbReference type="ChEBI" id="CHEBI:18420"/>
        <label>4</label>
    </ligand>
</feature>
<evidence type="ECO:0000259" key="3">
    <source>
        <dbReference type="Pfam" id="PF00586"/>
    </source>
</evidence>
<evidence type="ECO:0000256" key="2">
    <source>
        <dbReference type="HAMAP-Rule" id="MF_02128"/>
    </source>
</evidence>
<feature type="binding site" evidence="2">
    <location>
        <position position="37"/>
    </location>
    <ligand>
        <name>Mg(2+)</name>
        <dbReference type="ChEBI" id="CHEBI:18420"/>
        <label>4</label>
    </ligand>
</feature>
<dbReference type="UniPathway" id="UPA00060">
    <property type="reaction ID" value="UER00142"/>
</dbReference>
<keyword evidence="2" id="KW-0808">Transferase</keyword>
<dbReference type="SUPFAM" id="SSF55326">
    <property type="entry name" value="PurM N-terminal domain-like"/>
    <property type="match status" value="1"/>
</dbReference>
<keyword evidence="2" id="KW-0479">Metal-binding</keyword>
<gene>
    <name evidence="2" type="primary">thiL</name>
    <name evidence="5" type="ORF">SAMN05444359_117117</name>
</gene>
<dbReference type="GO" id="GO:0009228">
    <property type="term" value="P:thiamine biosynthetic process"/>
    <property type="evidence" value="ECO:0007669"/>
    <property type="project" value="UniProtKB-KW"/>
</dbReference>
<evidence type="ECO:0000259" key="4">
    <source>
        <dbReference type="Pfam" id="PF02769"/>
    </source>
</evidence>
<accession>A0A1H9JKP6</accession>
<reference evidence="6" key="1">
    <citation type="submission" date="2016-10" db="EMBL/GenBank/DDBJ databases">
        <authorList>
            <person name="Varghese N."/>
            <person name="Submissions S."/>
        </authorList>
    </citation>
    <scope>NUCLEOTIDE SEQUENCE [LARGE SCALE GENOMIC DNA]</scope>
    <source>
        <strain evidence="6">DSM 24740</strain>
    </source>
</reference>
<dbReference type="GO" id="GO:0000287">
    <property type="term" value="F:magnesium ion binding"/>
    <property type="evidence" value="ECO:0007669"/>
    <property type="project" value="UniProtKB-UniRule"/>
</dbReference>
<dbReference type="AlphaFoldDB" id="A0A1H9JKP6"/>
<dbReference type="NCBIfam" id="TIGR01379">
    <property type="entry name" value="thiL"/>
    <property type="match status" value="1"/>
</dbReference>
<dbReference type="GO" id="GO:0009030">
    <property type="term" value="F:thiamine-phosphate kinase activity"/>
    <property type="evidence" value="ECO:0007669"/>
    <property type="project" value="UniProtKB-UniRule"/>
</dbReference>
<feature type="binding site" evidence="2">
    <location>
        <position position="131"/>
    </location>
    <ligand>
        <name>Mg(2+)</name>
        <dbReference type="ChEBI" id="CHEBI:18420"/>
        <label>1</label>
    </ligand>
</feature>
<feature type="binding site" evidence="2">
    <location>
        <position position="237"/>
    </location>
    <ligand>
        <name>ATP</name>
        <dbReference type="ChEBI" id="CHEBI:30616"/>
    </ligand>
</feature>
<dbReference type="SUPFAM" id="SSF56042">
    <property type="entry name" value="PurM C-terminal domain-like"/>
    <property type="match status" value="1"/>
</dbReference>
<dbReference type="Gene3D" id="3.30.1330.10">
    <property type="entry name" value="PurM-like, N-terminal domain"/>
    <property type="match status" value="1"/>
</dbReference>
<keyword evidence="2" id="KW-0460">Magnesium</keyword>
<dbReference type="InterPro" id="IPR016188">
    <property type="entry name" value="PurM-like_N"/>
</dbReference>